<dbReference type="Pfam" id="PF16776">
    <property type="entry name" value="INPP5B_PH"/>
    <property type="match status" value="1"/>
</dbReference>
<dbReference type="InterPro" id="IPR046985">
    <property type="entry name" value="IP5"/>
</dbReference>
<dbReference type="GO" id="GO:0031901">
    <property type="term" value="C:early endosome membrane"/>
    <property type="evidence" value="ECO:0007669"/>
    <property type="project" value="UniProtKB-SubCell"/>
</dbReference>
<keyword evidence="5" id="KW-0967">Endosome</keyword>
<comment type="similarity">
    <text evidence="3">Belongs to the inositol 1,4,5-trisphosphate 5-phosphatase type II family.</text>
</comment>
<dbReference type="SUPFAM" id="SSF48350">
    <property type="entry name" value="GTPase activation domain, GAP"/>
    <property type="match status" value="1"/>
</dbReference>
<organism evidence="12 13">
    <name type="scientific">Amphibalanus amphitrite</name>
    <name type="common">Striped barnacle</name>
    <name type="synonym">Balanus amphitrite</name>
    <dbReference type="NCBI Taxonomy" id="1232801"/>
    <lineage>
        <taxon>Eukaryota</taxon>
        <taxon>Metazoa</taxon>
        <taxon>Ecdysozoa</taxon>
        <taxon>Arthropoda</taxon>
        <taxon>Crustacea</taxon>
        <taxon>Multicrustacea</taxon>
        <taxon>Cirripedia</taxon>
        <taxon>Thoracica</taxon>
        <taxon>Thoracicalcarea</taxon>
        <taxon>Balanomorpha</taxon>
        <taxon>Balanoidea</taxon>
        <taxon>Balanidae</taxon>
        <taxon>Amphibalaninae</taxon>
        <taxon>Amphibalanus</taxon>
    </lineage>
</organism>
<dbReference type="InterPro" id="IPR036691">
    <property type="entry name" value="Endo/exonu/phosph_ase_sf"/>
</dbReference>
<dbReference type="InterPro" id="IPR047078">
    <property type="entry name" value="RhoGAP_OCRL1"/>
</dbReference>
<evidence type="ECO:0000256" key="8">
    <source>
        <dbReference type="ARBA" id="ARBA00023136"/>
    </source>
</evidence>
<proteinExistence type="inferred from homology"/>
<feature type="region of interest" description="Disordered" evidence="10">
    <location>
        <begin position="159"/>
        <end position="210"/>
    </location>
</feature>
<dbReference type="InterPro" id="IPR000300">
    <property type="entry name" value="IPPc"/>
</dbReference>
<evidence type="ECO:0000256" key="7">
    <source>
        <dbReference type="ARBA" id="ARBA00023098"/>
    </source>
</evidence>
<dbReference type="Gene3D" id="2.60.40.10">
    <property type="entry name" value="Immunoglobulins"/>
    <property type="match status" value="1"/>
</dbReference>
<dbReference type="Gene3D" id="2.30.29.110">
    <property type="match status" value="1"/>
</dbReference>
<keyword evidence="7" id="KW-0443">Lipid metabolism</keyword>
<dbReference type="InterPro" id="IPR031896">
    <property type="entry name" value="INPP5B_PH_dom"/>
</dbReference>
<dbReference type="Proteomes" id="UP000440578">
    <property type="component" value="Unassembled WGS sequence"/>
</dbReference>
<dbReference type="PROSITE" id="PS50238">
    <property type="entry name" value="RHOGAP"/>
    <property type="match status" value="1"/>
</dbReference>
<dbReference type="InterPro" id="IPR037793">
    <property type="entry name" value="OCRL1/INPP5B_INPP5c"/>
</dbReference>
<evidence type="ECO:0000256" key="5">
    <source>
        <dbReference type="ARBA" id="ARBA00022753"/>
    </source>
</evidence>
<dbReference type="SMART" id="SM00128">
    <property type="entry name" value="IPPc"/>
    <property type="match status" value="1"/>
</dbReference>
<dbReference type="Pfam" id="PF00620">
    <property type="entry name" value="RhoGAP"/>
    <property type="match status" value="1"/>
</dbReference>
<dbReference type="OrthoDB" id="7862313at2759"/>
<comment type="subcellular location">
    <subcellularLocation>
        <location evidence="2">Cytoplasmic vesicle</location>
        <location evidence="2">Phagosome membrane</location>
    </subcellularLocation>
    <subcellularLocation>
        <location evidence="1">Early endosome membrane</location>
    </subcellularLocation>
</comment>
<dbReference type="Gene3D" id="3.60.10.10">
    <property type="entry name" value="Endonuclease/exonuclease/phosphatase"/>
    <property type="match status" value="1"/>
</dbReference>
<dbReference type="Pfam" id="PF21310">
    <property type="entry name" value="OCRL-like_ASH"/>
    <property type="match status" value="1"/>
</dbReference>
<dbReference type="PANTHER" id="PTHR11200">
    <property type="entry name" value="INOSITOL 5-PHOSPHATASE"/>
    <property type="match status" value="1"/>
</dbReference>
<evidence type="ECO:0000256" key="2">
    <source>
        <dbReference type="ARBA" id="ARBA00004580"/>
    </source>
</evidence>
<gene>
    <name evidence="12" type="primary">INPP5B</name>
    <name evidence="12" type="ORF">FJT64_001316</name>
</gene>
<keyword evidence="9" id="KW-0968">Cytoplasmic vesicle</keyword>
<evidence type="ECO:0000256" key="6">
    <source>
        <dbReference type="ARBA" id="ARBA00022801"/>
    </source>
</evidence>
<keyword evidence="6" id="KW-0378">Hydrolase</keyword>
<dbReference type="FunFam" id="1.10.555.10:FF:000012">
    <property type="entry name" value="Putative inositol polyphosphate 5-phosphatase OCRL-1"/>
    <property type="match status" value="1"/>
</dbReference>
<evidence type="ECO:0000259" key="11">
    <source>
        <dbReference type="PROSITE" id="PS50238"/>
    </source>
</evidence>
<dbReference type="EMBL" id="VIIS01002042">
    <property type="protein sequence ID" value="KAF0289289.1"/>
    <property type="molecule type" value="Genomic_DNA"/>
</dbReference>
<dbReference type="Pfam" id="PF22669">
    <property type="entry name" value="Exo_endo_phos2"/>
    <property type="match status" value="1"/>
</dbReference>
<dbReference type="AlphaFoldDB" id="A0A6A4V804"/>
<dbReference type="InterPro" id="IPR000198">
    <property type="entry name" value="RhoGAP_dom"/>
</dbReference>
<dbReference type="SUPFAM" id="SSF56219">
    <property type="entry name" value="DNase I-like"/>
    <property type="match status" value="1"/>
</dbReference>
<dbReference type="GO" id="GO:0030670">
    <property type="term" value="C:phagocytic vesicle membrane"/>
    <property type="evidence" value="ECO:0007669"/>
    <property type="project" value="UniProtKB-SubCell"/>
</dbReference>
<dbReference type="SMART" id="SM00324">
    <property type="entry name" value="RhoGAP"/>
    <property type="match status" value="1"/>
</dbReference>
<evidence type="ECO:0000256" key="1">
    <source>
        <dbReference type="ARBA" id="ARBA00004146"/>
    </source>
</evidence>
<evidence type="ECO:0000256" key="4">
    <source>
        <dbReference type="ARBA" id="ARBA00013044"/>
    </source>
</evidence>
<feature type="compositionally biased region" description="Basic and acidic residues" evidence="10">
    <location>
        <begin position="159"/>
        <end position="170"/>
    </location>
</feature>
<name>A0A6A4V804_AMPAM</name>
<dbReference type="FunFam" id="2.60.40.10:FF:000132">
    <property type="entry name" value="Inositol polyphosphate 5-phosphatase OCRL-1 isoform b"/>
    <property type="match status" value="1"/>
</dbReference>
<dbReference type="CDD" id="cd04380">
    <property type="entry name" value="RhoGAP_OCRL1"/>
    <property type="match status" value="1"/>
</dbReference>
<dbReference type="InterPro" id="IPR013783">
    <property type="entry name" value="Ig-like_fold"/>
</dbReference>
<dbReference type="FunFam" id="3.60.10.10:FF:000004">
    <property type="entry name" value="Type II inositol 1,4,5-trisphosphate 5-phosphatase"/>
    <property type="match status" value="1"/>
</dbReference>
<accession>A0A6A4V804</accession>
<dbReference type="InterPro" id="IPR008936">
    <property type="entry name" value="Rho_GTPase_activation_prot"/>
</dbReference>
<evidence type="ECO:0000256" key="3">
    <source>
        <dbReference type="ARBA" id="ARBA00005910"/>
    </source>
</evidence>
<dbReference type="EC" id="3.1.3.36" evidence="4"/>
<dbReference type="PANTHER" id="PTHR11200:SF300">
    <property type="entry name" value="TYPE II INOSITOL 1,4,5-TRISPHOSPHATE 5-PHOSPHATASE"/>
    <property type="match status" value="1"/>
</dbReference>
<dbReference type="GO" id="GO:0046856">
    <property type="term" value="P:phosphatidylinositol dephosphorylation"/>
    <property type="evidence" value="ECO:0007669"/>
    <property type="project" value="InterPro"/>
</dbReference>
<feature type="region of interest" description="Disordered" evidence="10">
    <location>
        <begin position="1"/>
        <end position="20"/>
    </location>
</feature>
<evidence type="ECO:0000256" key="10">
    <source>
        <dbReference type="SAM" id="MobiDB-lite"/>
    </source>
</evidence>
<reference evidence="12 13" key="1">
    <citation type="submission" date="2019-07" db="EMBL/GenBank/DDBJ databases">
        <title>Draft genome assembly of a fouling barnacle, Amphibalanus amphitrite (Darwin, 1854): The first reference genome for Thecostraca.</title>
        <authorList>
            <person name="Kim W."/>
        </authorList>
    </citation>
    <scope>NUCLEOTIDE SEQUENCE [LARGE SCALE GENOMIC DNA]</scope>
    <source>
        <strain evidence="12">SNU_AA5</strain>
        <tissue evidence="12">Soma without cirri and trophi</tissue>
    </source>
</reference>
<dbReference type="InterPro" id="IPR048869">
    <property type="entry name" value="OCRL-1_2_ASH"/>
</dbReference>
<sequence length="859" mass="96933">MLTNASEDADGPEGPSMDPTTMVKKLLLSPERIVCCLEARLAGPPGLGPGARRILALVQHADGRQRALFVLAHSVAGGTEVDIETVLPVTNDFICGIDTNGLDESDSHLYVRLKSPGGEPVTFAFPQGDITNSFVEQIMMSIEAALGGDHQFGWVQQYRERASRASDKEPSQPNQQTRPHTSHAQSSELDAGPRRAFSSGAPATTRETQVKFEMSRKEEAYTDIHQLSRLHRTKPVSDWLASTAEPPDIYAIGFQELDLSKEAFLFTESPKEDEWLTMVLTNLHPRASYRRVRLVRLVGMMLIVLVQERHAAYVRNVAAECVGTGIMGKMGNKGGVAVRLEVHSTSMCFVSAHLAAHVEEYERRNQDYADICHRMRFNALVSPKAIKDHDQVFWLGDLNYRITDVDVDKVKEMIERGAMEKVMEADQLRLQMAARRVFDGFHEGTVTFRPTYKYDPGTDLWDSSEKNRAPAWCDRVLWKGERIRQLHYTSHPSLRLSDHKPVKVIDPTKYRKIYEDIMKELDKYENDSLPQVSVDTTELIFGTVHFFETKTQTLTITNTGKVAVQYRFINKLNDTTYCKQWLTVDPHFSVIMPGERCEVSLEVRVDDRTASKLNTCQEKLYDILVLHLEKGKDIFITVQGDYVRSCFGVSINALVHIKTPFAEVPVSRLLDLESASPKELTHNPYVIPKELWFLVDQLQKQGIGKDLFGQSGLPAEICRIREALDTTLPETLPGSIHSVAEALLLFLASLPEPVIPNSYVVQCMESSDNFIQSKHIVSQLPPHHKNVFTYICTFLREVVDKTPPDRGGLEPTTLAKIFGGVLIRNPSAAWQQRNNMSLETLDRRKTTFVYHFLVNEIDI</sequence>
<evidence type="ECO:0000313" key="13">
    <source>
        <dbReference type="Proteomes" id="UP000440578"/>
    </source>
</evidence>
<evidence type="ECO:0000256" key="9">
    <source>
        <dbReference type="ARBA" id="ARBA00023329"/>
    </source>
</evidence>
<feature type="compositionally biased region" description="Polar residues" evidence="10">
    <location>
        <begin position="171"/>
        <end position="188"/>
    </location>
</feature>
<dbReference type="GO" id="GO:0007165">
    <property type="term" value="P:signal transduction"/>
    <property type="evidence" value="ECO:0007669"/>
    <property type="project" value="InterPro"/>
</dbReference>
<protein>
    <recommendedName>
        <fullName evidence="4">phosphoinositide 5-phosphatase</fullName>
        <ecNumber evidence="4">3.1.3.36</ecNumber>
    </recommendedName>
</protein>
<keyword evidence="8" id="KW-0472">Membrane</keyword>
<dbReference type="GO" id="GO:0004439">
    <property type="term" value="F:phosphatidylinositol-4,5-bisphosphate 5-phosphatase activity"/>
    <property type="evidence" value="ECO:0007669"/>
    <property type="project" value="UniProtKB-EC"/>
</dbReference>
<dbReference type="GO" id="GO:0052745">
    <property type="term" value="F:inositol phosphate phosphatase activity"/>
    <property type="evidence" value="ECO:0007669"/>
    <property type="project" value="InterPro"/>
</dbReference>
<comment type="caution">
    <text evidence="12">The sequence shown here is derived from an EMBL/GenBank/DDBJ whole genome shotgun (WGS) entry which is preliminary data.</text>
</comment>
<keyword evidence="13" id="KW-1185">Reference proteome</keyword>
<dbReference type="CDD" id="cd09093">
    <property type="entry name" value="INPP5c_INPP5B"/>
    <property type="match status" value="1"/>
</dbReference>
<evidence type="ECO:0000313" key="12">
    <source>
        <dbReference type="EMBL" id="KAF0289289.1"/>
    </source>
</evidence>
<feature type="domain" description="Rho-GAP" evidence="11">
    <location>
        <begin position="670"/>
        <end position="859"/>
    </location>
</feature>
<dbReference type="Gene3D" id="1.10.555.10">
    <property type="entry name" value="Rho GTPase activation protein"/>
    <property type="match status" value="1"/>
</dbReference>